<dbReference type="Gene3D" id="1.10.3730.20">
    <property type="match status" value="1"/>
</dbReference>
<keyword evidence="4" id="KW-1185">Reference proteome</keyword>
<feature type="transmembrane region" description="Helical" evidence="1">
    <location>
        <begin position="56"/>
        <end position="74"/>
    </location>
</feature>
<evidence type="ECO:0000313" key="4">
    <source>
        <dbReference type="Proteomes" id="UP000288096"/>
    </source>
</evidence>
<keyword evidence="1" id="KW-0472">Membrane</keyword>
<dbReference type="SUPFAM" id="SSF103481">
    <property type="entry name" value="Multidrug resistance efflux transporter EmrE"/>
    <property type="match status" value="1"/>
</dbReference>
<reference evidence="4" key="1">
    <citation type="submission" date="2017-11" db="EMBL/GenBank/DDBJ databases">
        <authorList>
            <person name="Watanabe M."/>
            <person name="Kojima H."/>
        </authorList>
    </citation>
    <scope>NUCLEOTIDE SEQUENCE [LARGE SCALE GENOMIC DNA]</scope>
    <source>
        <strain evidence="4">Tokyo 01</strain>
    </source>
</reference>
<sequence>MAGPGRTGLYLHLRGQFFYYVGLKHLEATRAAVTATMEPVMAAGIAWLWWGEYFSPLGYAGSALVLMSVLLMMWDGTRTGT</sequence>
<dbReference type="Proteomes" id="UP000288096">
    <property type="component" value="Unassembled WGS sequence"/>
</dbReference>
<evidence type="ECO:0000256" key="1">
    <source>
        <dbReference type="SAM" id="Phobius"/>
    </source>
</evidence>
<comment type="caution">
    <text evidence="3">The sequence shown here is derived from an EMBL/GenBank/DDBJ whole genome shotgun (WGS) entry which is preliminary data.</text>
</comment>
<keyword evidence="1" id="KW-0812">Transmembrane</keyword>
<feature type="domain" description="EamA" evidence="2">
    <location>
        <begin position="15"/>
        <end position="73"/>
    </location>
</feature>
<keyword evidence="1" id="KW-1133">Transmembrane helix</keyword>
<accession>A0A401G0I9</accession>
<reference evidence="4" key="2">
    <citation type="submission" date="2019-01" db="EMBL/GenBank/DDBJ databases">
        <title>Genome sequence of Desulfonema ishimotonii strain Tokyo 01.</title>
        <authorList>
            <person name="Fukui M."/>
        </authorList>
    </citation>
    <scope>NUCLEOTIDE SEQUENCE [LARGE SCALE GENOMIC DNA]</scope>
    <source>
        <strain evidence="4">Tokyo 01</strain>
    </source>
</reference>
<evidence type="ECO:0000259" key="2">
    <source>
        <dbReference type="Pfam" id="PF00892"/>
    </source>
</evidence>
<dbReference type="EMBL" id="BEXT01000001">
    <property type="protein sequence ID" value="GBC62717.1"/>
    <property type="molecule type" value="Genomic_DNA"/>
</dbReference>
<dbReference type="InterPro" id="IPR037185">
    <property type="entry name" value="EmrE-like"/>
</dbReference>
<name>A0A401G0I9_9BACT</name>
<dbReference type="Pfam" id="PF00892">
    <property type="entry name" value="EamA"/>
    <property type="match status" value="1"/>
</dbReference>
<dbReference type="InterPro" id="IPR000620">
    <property type="entry name" value="EamA_dom"/>
</dbReference>
<gene>
    <name evidence="3" type="ORF">DENIS_3694</name>
</gene>
<protein>
    <submittedName>
        <fullName evidence="3">EamA family transporter</fullName>
    </submittedName>
</protein>
<dbReference type="AlphaFoldDB" id="A0A401G0I9"/>
<feature type="transmembrane region" description="Helical" evidence="1">
    <location>
        <begin position="31"/>
        <end position="50"/>
    </location>
</feature>
<organism evidence="3 4">
    <name type="scientific">Desulfonema ishimotonii</name>
    <dbReference type="NCBI Taxonomy" id="45657"/>
    <lineage>
        <taxon>Bacteria</taxon>
        <taxon>Pseudomonadati</taxon>
        <taxon>Thermodesulfobacteriota</taxon>
        <taxon>Desulfobacteria</taxon>
        <taxon>Desulfobacterales</taxon>
        <taxon>Desulfococcaceae</taxon>
        <taxon>Desulfonema</taxon>
    </lineage>
</organism>
<proteinExistence type="predicted"/>
<evidence type="ECO:0000313" key="3">
    <source>
        <dbReference type="EMBL" id="GBC62717.1"/>
    </source>
</evidence>
<dbReference type="GO" id="GO:0016020">
    <property type="term" value="C:membrane"/>
    <property type="evidence" value="ECO:0007669"/>
    <property type="project" value="InterPro"/>
</dbReference>